<keyword evidence="1" id="KW-1133">Transmembrane helix</keyword>
<comment type="caution">
    <text evidence="3">The sequence shown here is derived from an EMBL/GenBank/DDBJ whole genome shotgun (WGS) entry which is preliminary data.</text>
</comment>
<protein>
    <submittedName>
        <fullName evidence="3">2TM domain-containing protein</fullName>
    </submittedName>
</protein>
<feature type="domain" description="2TM" evidence="2">
    <location>
        <begin position="9"/>
        <end position="87"/>
    </location>
</feature>
<dbReference type="Proteomes" id="UP001596039">
    <property type="component" value="Unassembled WGS sequence"/>
</dbReference>
<evidence type="ECO:0000313" key="3">
    <source>
        <dbReference type="EMBL" id="MFC5503212.1"/>
    </source>
</evidence>
<evidence type="ECO:0000259" key="2">
    <source>
        <dbReference type="Pfam" id="PF13239"/>
    </source>
</evidence>
<dbReference type="RefSeq" id="WP_386740929.1">
    <property type="nucleotide sequence ID" value="NZ_JBHSMG010000004.1"/>
</dbReference>
<feature type="transmembrane region" description="Helical" evidence="1">
    <location>
        <begin position="20"/>
        <end position="40"/>
    </location>
</feature>
<evidence type="ECO:0000313" key="4">
    <source>
        <dbReference type="Proteomes" id="UP001596039"/>
    </source>
</evidence>
<sequence>MTDADRNLARKRIKARREFWSMLAIFIVISLLLTAIWFMTTGGTGYFWPIWPLFGFAIATVFGALNAFGIINREVTEADIDAELERRNRKS</sequence>
<keyword evidence="4" id="KW-1185">Reference proteome</keyword>
<feature type="transmembrane region" description="Helical" evidence="1">
    <location>
        <begin position="46"/>
        <end position="68"/>
    </location>
</feature>
<dbReference type="InterPro" id="IPR025698">
    <property type="entry name" value="2TM_dom"/>
</dbReference>
<reference evidence="4" key="1">
    <citation type="journal article" date="2019" name="Int. J. Syst. Evol. Microbiol.">
        <title>The Global Catalogue of Microorganisms (GCM) 10K type strain sequencing project: providing services to taxonomists for standard genome sequencing and annotation.</title>
        <authorList>
            <consortium name="The Broad Institute Genomics Platform"/>
            <consortium name="The Broad Institute Genome Sequencing Center for Infectious Disease"/>
            <person name="Wu L."/>
            <person name="Ma J."/>
        </authorList>
    </citation>
    <scope>NUCLEOTIDE SEQUENCE [LARGE SCALE GENOMIC DNA]</scope>
    <source>
        <strain evidence="4">CGMCC 4.6997</strain>
    </source>
</reference>
<dbReference type="EMBL" id="JBHSMG010000004">
    <property type="protein sequence ID" value="MFC5503212.1"/>
    <property type="molecule type" value="Genomic_DNA"/>
</dbReference>
<dbReference type="Pfam" id="PF13239">
    <property type="entry name" value="2TM"/>
    <property type="match status" value="1"/>
</dbReference>
<accession>A0ABW0NV97</accession>
<proteinExistence type="predicted"/>
<gene>
    <name evidence="3" type="ORF">ACFPJ4_13265</name>
</gene>
<organism evidence="3 4">
    <name type="scientific">Lysinimonas soli</name>
    <dbReference type="NCBI Taxonomy" id="1074233"/>
    <lineage>
        <taxon>Bacteria</taxon>
        <taxon>Bacillati</taxon>
        <taxon>Actinomycetota</taxon>
        <taxon>Actinomycetes</taxon>
        <taxon>Micrococcales</taxon>
        <taxon>Microbacteriaceae</taxon>
        <taxon>Lysinimonas</taxon>
    </lineage>
</organism>
<name>A0ABW0NV97_9MICO</name>
<keyword evidence="1" id="KW-0472">Membrane</keyword>
<keyword evidence="1" id="KW-0812">Transmembrane</keyword>
<evidence type="ECO:0000256" key="1">
    <source>
        <dbReference type="SAM" id="Phobius"/>
    </source>
</evidence>